<keyword evidence="1" id="KW-0472">Membrane</keyword>
<dbReference type="Proteomes" id="UP000887572">
    <property type="component" value="Unplaced"/>
</dbReference>
<protein>
    <submittedName>
        <fullName evidence="3">Uncharacterized protein</fullName>
    </submittedName>
</protein>
<dbReference type="WBParaSite" id="Gr19_v10_g6312.t1">
    <property type="protein sequence ID" value="Gr19_v10_g6312.t1"/>
    <property type="gene ID" value="Gr19_v10_g6312"/>
</dbReference>
<keyword evidence="1" id="KW-0812">Transmembrane</keyword>
<feature type="transmembrane region" description="Helical" evidence="1">
    <location>
        <begin position="140"/>
        <end position="160"/>
    </location>
</feature>
<feature type="transmembrane region" description="Helical" evidence="1">
    <location>
        <begin position="212"/>
        <end position="233"/>
    </location>
</feature>
<evidence type="ECO:0000313" key="3">
    <source>
        <dbReference type="WBParaSite" id="Gr19_v10_g6312.t1"/>
    </source>
</evidence>
<organism evidence="2 3">
    <name type="scientific">Globodera rostochiensis</name>
    <name type="common">Golden nematode worm</name>
    <name type="synonym">Heterodera rostochiensis</name>
    <dbReference type="NCBI Taxonomy" id="31243"/>
    <lineage>
        <taxon>Eukaryota</taxon>
        <taxon>Metazoa</taxon>
        <taxon>Ecdysozoa</taxon>
        <taxon>Nematoda</taxon>
        <taxon>Chromadorea</taxon>
        <taxon>Rhabditida</taxon>
        <taxon>Tylenchina</taxon>
        <taxon>Tylenchomorpha</taxon>
        <taxon>Tylenchoidea</taxon>
        <taxon>Heteroderidae</taxon>
        <taxon>Heteroderinae</taxon>
        <taxon>Globodera</taxon>
    </lineage>
</organism>
<sequence>MADVSAEAAFDLHESFFNDTIFIGAASNDWRRTVCCKWVVLMMLIFAVGGFSLFQFRKMSTKFEQQAKTLERQNQILLKLVEDQKVAQTNFSMLTEALEGEREFQKTEEAQKSIQLQNLTQQIEQQTHILKSLVKEQYSANFWQFIAISTLAIAFLSSMANRCCTLLLPLLKLASKLWKYPIFHTLIVFMVVIVAQNIIIWNLFGTFVTNKFLFTLFIDVCLFTPLLALQAAFMM</sequence>
<feature type="transmembrane region" description="Helical" evidence="1">
    <location>
        <begin position="38"/>
        <end position="56"/>
    </location>
</feature>
<feature type="transmembrane region" description="Helical" evidence="1">
    <location>
        <begin position="180"/>
        <end position="200"/>
    </location>
</feature>
<evidence type="ECO:0000313" key="2">
    <source>
        <dbReference type="Proteomes" id="UP000887572"/>
    </source>
</evidence>
<name>A0A914I2P7_GLORO</name>
<reference evidence="3" key="1">
    <citation type="submission" date="2022-11" db="UniProtKB">
        <authorList>
            <consortium name="WormBaseParasite"/>
        </authorList>
    </citation>
    <scope>IDENTIFICATION</scope>
</reference>
<keyword evidence="2" id="KW-1185">Reference proteome</keyword>
<accession>A0A914I2P7</accession>
<keyword evidence="1" id="KW-1133">Transmembrane helix</keyword>
<proteinExistence type="predicted"/>
<dbReference type="AlphaFoldDB" id="A0A914I2P7"/>
<evidence type="ECO:0000256" key="1">
    <source>
        <dbReference type="SAM" id="Phobius"/>
    </source>
</evidence>